<name>A0A7R8CS22_LEPSM</name>
<proteinExistence type="predicted"/>
<dbReference type="GO" id="GO:0006509">
    <property type="term" value="P:membrane protein ectodomain proteolysis"/>
    <property type="evidence" value="ECO:0007669"/>
    <property type="project" value="TreeGrafter"/>
</dbReference>
<dbReference type="Gene3D" id="3.40.390.10">
    <property type="entry name" value="Collagenase (Catalytic Domain)"/>
    <property type="match status" value="1"/>
</dbReference>
<protein>
    <submittedName>
        <fullName evidence="2">ADAM17</fullName>
        <ecNumber evidence="2">3.4.24.86</ecNumber>
    </submittedName>
</protein>
<dbReference type="OrthoDB" id="2131567at2759"/>
<dbReference type="PROSITE" id="PS50215">
    <property type="entry name" value="ADAM_MEPRO"/>
    <property type="match status" value="1"/>
</dbReference>
<dbReference type="EMBL" id="HG994581">
    <property type="protein sequence ID" value="CAF2875583.1"/>
    <property type="molecule type" value="Genomic_DNA"/>
</dbReference>
<dbReference type="AlphaFoldDB" id="A0A7R8CS22"/>
<keyword evidence="2" id="KW-0378">Hydrolase</keyword>
<dbReference type="GO" id="GO:0007219">
    <property type="term" value="P:Notch signaling pathway"/>
    <property type="evidence" value="ECO:0007669"/>
    <property type="project" value="TreeGrafter"/>
</dbReference>
<dbReference type="InterPro" id="IPR051489">
    <property type="entry name" value="ADAM_Metalloproteinase"/>
</dbReference>
<organism evidence="2 3">
    <name type="scientific">Lepeophtheirus salmonis</name>
    <name type="common">Salmon louse</name>
    <name type="synonym">Caligus salmonis</name>
    <dbReference type="NCBI Taxonomy" id="72036"/>
    <lineage>
        <taxon>Eukaryota</taxon>
        <taxon>Metazoa</taxon>
        <taxon>Ecdysozoa</taxon>
        <taxon>Arthropoda</taxon>
        <taxon>Crustacea</taxon>
        <taxon>Multicrustacea</taxon>
        <taxon>Hexanauplia</taxon>
        <taxon>Copepoda</taxon>
        <taxon>Siphonostomatoida</taxon>
        <taxon>Caligidae</taxon>
        <taxon>Lepeophtheirus</taxon>
    </lineage>
</organism>
<keyword evidence="1" id="KW-0862">Zinc</keyword>
<dbReference type="EC" id="3.4.24.86" evidence="2"/>
<feature type="binding site" evidence="1">
    <location>
        <position position="344"/>
    </location>
    <ligand>
        <name>Zn(2+)</name>
        <dbReference type="ChEBI" id="CHEBI:29105"/>
        <note>catalytic</note>
    </ligand>
</feature>
<keyword evidence="3" id="KW-1185">Reference proteome</keyword>
<feature type="binding site" evidence="1">
    <location>
        <position position="350"/>
    </location>
    <ligand>
        <name>Zn(2+)</name>
        <dbReference type="ChEBI" id="CHEBI:29105"/>
        <note>catalytic</note>
    </ligand>
</feature>
<keyword evidence="1" id="KW-0479">Metal-binding</keyword>
<evidence type="ECO:0000313" key="2">
    <source>
        <dbReference type="EMBL" id="CAF2875583.1"/>
    </source>
</evidence>
<dbReference type="PANTHER" id="PTHR45702">
    <property type="entry name" value="ADAM10/ADAM17 METALLOPEPTIDASE FAMILY MEMBER"/>
    <property type="match status" value="1"/>
</dbReference>
<dbReference type="Pfam" id="PF13574">
    <property type="entry name" value="Reprolysin_2"/>
    <property type="match status" value="1"/>
</dbReference>
<feature type="binding site" evidence="1">
    <location>
        <position position="340"/>
    </location>
    <ligand>
        <name>Zn(2+)</name>
        <dbReference type="ChEBI" id="CHEBI:29105"/>
        <note>catalytic</note>
    </ligand>
</feature>
<comment type="caution">
    <text evidence="1">Lacks conserved residue(s) required for the propagation of feature annotation.</text>
</comment>
<evidence type="ECO:0000256" key="1">
    <source>
        <dbReference type="PROSITE-ProRule" id="PRU00276"/>
    </source>
</evidence>
<dbReference type="GO" id="GO:0005886">
    <property type="term" value="C:plasma membrane"/>
    <property type="evidence" value="ECO:0007669"/>
    <property type="project" value="TreeGrafter"/>
</dbReference>
<gene>
    <name evidence="2" type="ORF">LSAA_6235</name>
</gene>
<dbReference type="GO" id="GO:0004222">
    <property type="term" value="F:metalloendopeptidase activity"/>
    <property type="evidence" value="ECO:0007669"/>
    <property type="project" value="InterPro"/>
</dbReference>
<dbReference type="SUPFAM" id="SSF55486">
    <property type="entry name" value="Metalloproteases ('zincins'), catalytic domain"/>
    <property type="match status" value="1"/>
</dbReference>
<dbReference type="InterPro" id="IPR001590">
    <property type="entry name" value="Peptidase_M12B"/>
</dbReference>
<dbReference type="GO" id="GO:0046872">
    <property type="term" value="F:metal ion binding"/>
    <property type="evidence" value="ECO:0007669"/>
    <property type="project" value="UniProtKB-KW"/>
</dbReference>
<sequence length="395" mass="45235">MSKEQGTRTSILEYPILEISQKAVSKSSNSCDSGKGLQIILYNITINACVFNSKFEEALDERKRSDFLVTLVENFTINNLKLGDQKDLHLLYGKIHDISQKINEVNGRQKKLFEGSWLNGFFYNSNFYGNIYLSNGRIIFVSPEEITSGFNHRRYVSWNSYFLQKYNKDFEKFEKVCNIAVIVDASFLKNLKYVDLVILNIMWMITEVNQIIRISLPFLKIRISTFTIIKDSFGSPFLYPNNTIDEVDPDELLRRFSLYDLSDYCLGILFSARTFKKNQIMGFSWKGKGSPTGMGGICQKRLKYSKDGVGYSFNTLFITTRRREDPKCLNLRMTILNLGHEILHSFGAEHDTPGCSPEDEEINGSYLMSPYTSTGKSSNNELLSSCSISAVRKIH</sequence>
<dbReference type="Proteomes" id="UP000675881">
    <property type="component" value="Chromosome 2"/>
</dbReference>
<dbReference type="InterPro" id="IPR024079">
    <property type="entry name" value="MetalloPept_cat_dom_sf"/>
</dbReference>
<reference evidence="2" key="1">
    <citation type="submission" date="2021-02" db="EMBL/GenBank/DDBJ databases">
        <authorList>
            <person name="Bekaert M."/>
        </authorList>
    </citation>
    <scope>NUCLEOTIDE SEQUENCE</scope>
    <source>
        <strain evidence="2">IoA-00</strain>
    </source>
</reference>
<evidence type="ECO:0000313" key="3">
    <source>
        <dbReference type="Proteomes" id="UP000675881"/>
    </source>
</evidence>
<dbReference type="PANTHER" id="PTHR45702:SF2">
    <property type="entry name" value="KUZBANIAN, ISOFORM A"/>
    <property type="match status" value="1"/>
</dbReference>
<accession>A0A7R8CS22</accession>
<feature type="active site" evidence="1">
    <location>
        <position position="341"/>
    </location>
</feature>